<proteinExistence type="predicted"/>
<evidence type="ECO:0000313" key="5">
    <source>
        <dbReference type="Proteomes" id="UP001500518"/>
    </source>
</evidence>
<evidence type="ECO:0000259" key="3">
    <source>
        <dbReference type="PROSITE" id="PS51186"/>
    </source>
</evidence>
<reference evidence="5" key="1">
    <citation type="journal article" date="2019" name="Int. J. Syst. Evol. Microbiol.">
        <title>The Global Catalogue of Microorganisms (GCM) 10K type strain sequencing project: providing services to taxonomists for standard genome sequencing and annotation.</title>
        <authorList>
            <consortium name="The Broad Institute Genomics Platform"/>
            <consortium name="The Broad Institute Genome Sequencing Center for Infectious Disease"/>
            <person name="Wu L."/>
            <person name="Ma J."/>
        </authorList>
    </citation>
    <scope>NUCLEOTIDE SEQUENCE [LARGE SCALE GENOMIC DNA]</scope>
    <source>
        <strain evidence="5">JCM 18014</strain>
    </source>
</reference>
<organism evidence="4 5">
    <name type="scientific">Erythrobacter westpacificensis</name>
    <dbReference type="NCBI Taxonomy" id="1055231"/>
    <lineage>
        <taxon>Bacteria</taxon>
        <taxon>Pseudomonadati</taxon>
        <taxon>Pseudomonadota</taxon>
        <taxon>Alphaproteobacteria</taxon>
        <taxon>Sphingomonadales</taxon>
        <taxon>Erythrobacteraceae</taxon>
        <taxon>Erythrobacter/Porphyrobacter group</taxon>
        <taxon>Erythrobacter</taxon>
    </lineage>
</organism>
<evidence type="ECO:0000256" key="1">
    <source>
        <dbReference type="ARBA" id="ARBA00022679"/>
    </source>
</evidence>
<dbReference type="SUPFAM" id="SSF55729">
    <property type="entry name" value="Acyl-CoA N-acyltransferases (Nat)"/>
    <property type="match status" value="1"/>
</dbReference>
<dbReference type="PANTHER" id="PTHR43800:SF1">
    <property type="entry name" value="PEPTIDYL-LYSINE N-ACETYLTRANSFERASE YJAB"/>
    <property type="match status" value="1"/>
</dbReference>
<dbReference type="PROSITE" id="PS51186">
    <property type="entry name" value="GNAT"/>
    <property type="match status" value="1"/>
</dbReference>
<dbReference type="EMBL" id="BAABHV010000008">
    <property type="protein sequence ID" value="GAA5049897.1"/>
    <property type="molecule type" value="Genomic_DNA"/>
</dbReference>
<dbReference type="InterPro" id="IPR000182">
    <property type="entry name" value="GNAT_dom"/>
</dbReference>
<name>A0ABP9K569_9SPHN</name>
<sequence length="174" mass="19202">MTAADWSLRLARPEDAEQFTEVEEDAARLFLTEPLLEDITMPAPRSAQEYRAIIAQRQSLSVTSEGNVVGFAAARPAGRELHLHELSVARAFQRRGIGATLLRALQIDARNAGFRAITLHTFRDIAFHAPFYARHGFTVVDVLDDHPRLAAGLEAAAEAGLPPERRCAMICELD</sequence>
<dbReference type="Gene3D" id="3.40.630.30">
    <property type="match status" value="1"/>
</dbReference>
<accession>A0ABP9K569</accession>
<dbReference type="RefSeq" id="WP_346031880.1">
    <property type="nucleotide sequence ID" value="NZ_BAABHV010000008.1"/>
</dbReference>
<dbReference type="Proteomes" id="UP001500518">
    <property type="component" value="Unassembled WGS sequence"/>
</dbReference>
<gene>
    <name evidence="4" type="ORF">GCM10023208_08430</name>
</gene>
<dbReference type="InterPro" id="IPR016181">
    <property type="entry name" value="Acyl_CoA_acyltransferase"/>
</dbReference>
<evidence type="ECO:0000256" key="2">
    <source>
        <dbReference type="ARBA" id="ARBA00023315"/>
    </source>
</evidence>
<dbReference type="Pfam" id="PF00583">
    <property type="entry name" value="Acetyltransf_1"/>
    <property type="match status" value="1"/>
</dbReference>
<keyword evidence="1" id="KW-0808">Transferase</keyword>
<keyword evidence="5" id="KW-1185">Reference proteome</keyword>
<feature type="domain" description="N-acetyltransferase" evidence="3">
    <location>
        <begin position="6"/>
        <end position="164"/>
    </location>
</feature>
<protein>
    <submittedName>
        <fullName evidence="4">GNAT family N-acetyltransferase</fullName>
    </submittedName>
</protein>
<evidence type="ECO:0000313" key="4">
    <source>
        <dbReference type="EMBL" id="GAA5049897.1"/>
    </source>
</evidence>
<dbReference type="CDD" id="cd04301">
    <property type="entry name" value="NAT_SF"/>
    <property type="match status" value="1"/>
</dbReference>
<dbReference type="PANTHER" id="PTHR43800">
    <property type="entry name" value="PEPTIDYL-LYSINE N-ACETYLTRANSFERASE YJAB"/>
    <property type="match status" value="1"/>
</dbReference>
<keyword evidence="2" id="KW-0012">Acyltransferase</keyword>
<comment type="caution">
    <text evidence="4">The sequence shown here is derived from an EMBL/GenBank/DDBJ whole genome shotgun (WGS) entry which is preliminary data.</text>
</comment>